<comment type="caution">
    <text evidence="1">The sequence shown here is derived from an EMBL/GenBank/DDBJ whole genome shotgun (WGS) entry which is preliminary data.</text>
</comment>
<dbReference type="Proteomes" id="UP000824264">
    <property type="component" value="Unassembled WGS sequence"/>
</dbReference>
<organism evidence="1 2">
    <name type="scientific">Candidatus Bilophila faecipullorum</name>
    <dbReference type="NCBI Taxonomy" id="2838482"/>
    <lineage>
        <taxon>Bacteria</taxon>
        <taxon>Pseudomonadati</taxon>
        <taxon>Thermodesulfobacteriota</taxon>
        <taxon>Desulfovibrionia</taxon>
        <taxon>Desulfovibrionales</taxon>
        <taxon>Desulfovibrionaceae</taxon>
        <taxon>Bilophila</taxon>
    </lineage>
</organism>
<accession>A0A9D1R0F9</accession>
<name>A0A9D1R0F9_9BACT</name>
<dbReference type="EMBL" id="DXGI01000130">
    <property type="protein sequence ID" value="HIW78233.1"/>
    <property type="molecule type" value="Genomic_DNA"/>
</dbReference>
<protein>
    <submittedName>
        <fullName evidence="1">Transcription factor</fullName>
    </submittedName>
</protein>
<evidence type="ECO:0000313" key="1">
    <source>
        <dbReference type="EMBL" id="HIW78233.1"/>
    </source>
</evidence>
<gene>
    <name evidence="1" type="ORF">H9874_03705</name>
</gene>
<evidence type="ECO:0000313" key="2">
    <source>
        <dbReference type="Proteomes" id="UP000824264"/>
    </source>
</evidence>
<reference evidence="1" key="2">
    <citation type="submission" date="2021-04" db="EMBL/GenBank/DDBJ databases">
        <authorList>
            <person name="Gilroy R."/>
        </authorList>
    </citation>
    <scope>NUCLEOTIDE SEQUENCE</scope>
    <source>
        <strain evidence="1">ChiSxjej5B17-1746</strain>
    </source>
</reference>
<dbReference type="AlphaFoldDB" id="A0A9D1R0F9"/>
<reference evidence="1" key="1">
    <citation type="journal article" date="2021" name="PeerJ">
        <title>Extensive microbial diversity within the chicken gut microbiome revealed by metagenomics and culture.</title>
        <authorList>
            <person name="Gilroy R."/>
            <person name="Ravi A."/>
            <person name="Getino M."/>
            <person name="Pursley I."/>
            <person name="Horton D.L."/>
            <person name="Alikhan N.F."/>
            <person name="Baker D."/>
            <person name="Gharbi K."/>
            <person name="Hall N."/>
            <person name="Watson M."/>
            <person name="Adriaenssens E.M."/>
            <person name="Foster-Nyarko E."/>
            <person name="Jarju S."/>
            <person name="Secka A."/>
            <person name="Antonio M."/>
            <person name="Oren A."/>
            <person name="Chaudhuri R.R."/>
            <person name="La Ragione R."/>
            <person name="Hildebrand F."/>
            <person name="Pallen M.J."/>
        </authorList>
    </citation>
    <scope>NUCLEOTIDE SEQUENCE</scope>
    <source>
        <strain evidence="1">ChiSxjej5B17-1746</strain>
    </source>
</reference>
<proteinExistence type="predicted"/>
<sequence length="88" mass="9736">MDSASNVFAGPEGYFKVVIDDFDGNRIKAWHFEDAEGNKSPNLSGFANGRHIDLIANFENKTISPFALRDALKVLTNDLTEQGMVMSK</sequence>